<sequence length="197" mass="20927">MDLIRNTPAALLTALSGPFFFPVVLVDLDWPDGRVRAHSGEGDLTFGGATFVGAGKFGSVTLPGEGMDGVPEEFSLSFTCDLEELAAYADTVIRGREGVIYLGATTSQGGNDLIGAVDIMSGTCDGLVLRSEVVDEDGQTITLYTLEVTFSTGPSYRTMAAIAHSHEDQQRAYPGDTAGRHLILAQAEAQRTLWPEP</sequence>
<gene>
    <name evidence="1" type="ORF">PY32053_01640</name>
</gene>
<evidence type="ECO:0000313" key="2">
    <source>
        <dbReference type="Proteomes" id="UP000272010"/>
    </source>
</evidence>
<evidence type="ECO:0008006" key="3">
    <source>
        <dbReference type="Google" id="ProtNLM"/>
    </source>
</evidence>
<dbReference type="RefSeq" id="WP_120441668.1">
    <property type="nucleotide sequence ID" value="NZ_CAJGAB010000011.1"/>
</dbReference>
<evidence type="ECO:0000313" key="1">
    <source>
        <dbReference type="EMBL" id="AYF01267.1"/>
    </source>
</evidence>
<protein>
    <recommendedName>
        <fullName evidence="3">DUF2163 domain-containing protein</fullName>
    </recommendedName>
</protein>
<dbReference type="Proteomes" id="UP000272010">
    <property type="component" value="Chromosome"/>
</dbReference>
<proteinExistence type="predicted"/>
<name>A0A386UKP0_9RHOB</name>
<accession>A0A386UKP0</accession>
<dbReference type="EMBL" id="CP031078">
    <property type="protein sequence ID" value="AYF01267.1"/>
    <property type="molecule type" value="Genomic_DNA"/>
</dbReference>
<organism evidence="1 2">
    <name type="scientific">Paracoccus yeei</name>
    <dbReference type="NCBI Taxonomy" id="147645"/>
    <lineage>
        <taxon>Bacteria</taxon>
        <taxon>Pseudomonadati</taxon>
        <taxon>Pseudomonadota</taxon>
        <taxon>Alphaproteobacteria</taxon>
        <taxon>Rhodobacterales</taxon>
        <taxon>Paracoccaceae</taxon>
        <taxon>Paracoccus</taxon>
    </lineage>
</organism>
<dbReference type="AlphaFoldDB" id="A0A386UKP0"/>
<reference evidence="2" key="1">
    <citation type="submission" date="2018-07" db="EMBL/GenBank/DDBJ databases">
        <title>Genome Structure of the Opportunistic Pathogen Paracoccus yeei (Alphaproteobacteria) and Identification of Putative Virulence Factors.</title>
        <authorList>
            <person name="Lasek R."/>
            <person name="Szuplewska M."/>
            <person name="Mitura M."/>
            <person name="Decewicz P."/>
            <person name="Chmielowska C."/>
            <person name="Pawlot A."/>
            <person name="Sentkowska D."/>
            <person name="Czarnecki J."/>
            <person name="Bartosik D."/>
        </authorList>
    </citation>
    <scope>NUCLEOTIDE SEQUENCE [LARGE SCALE GENOMIC DNA]</scope>
    <source>
        <strain evidence="2">CCUG 32053</strain>
    </source>
</reference>